<dbReference type="AlphaFoldDB" id="A0A834W7D2"/>
<sequence>MMQLKVSCISPEPTILKMHNGLHASMEKAKRGGSDFEP</sequence>
<evidence type="ECO:0000313" key="1">
    <source>
        <dbReference type="EMBL" id="KAF7811957.1"/>
    </source>
</evidence>
<protein>
    <submittedName>
        <fullName evidence="1">Uncharacterized protein</fullName>
    </submittedName>
</protein>
<dbReference type="Proteomes" id="UP000634136">
    <property type="component" value="Unassembled WGS sequence"/>
</dbReference>
<keyword evidence="2" id="KW-1185">Reference proteome</keyword>
<gene>
    <name evidence="1" type="ORF">G2W53_032933</name>
</gene>
<dbReference type="EMBL" id="JAAIUW010000010">
    <property type="protein sequence ID" value="KAF7811957.1"/>
    <property type="molecule type" value="Genomic_DNA"/>
</dbReference>
<organism evidence="1 2">
    <name type="scientific">Senna tora</name>
    <dbReference type="NCBI Taxonomy" id="362788"/>
    <lineage>
        <taxon>Eukaryota</taxon>
        <taxon>Viridiplantae</taxon>
        <taxon>Streptophyta</taxon>
        <taxon>Embryophyta</taxon>
        <taxon>Tracheophyta</taxon>
        <taxon>Spermatophyta</taxon>
        <taxon>Magnoliopsida</taxon>
        <taxon>eudicotyledons</taxon>
        <taxon>Gunneridae</taxon>
        <taxon>Pentapetalae</taxon>
        <taxon>rosids</taxon>
        <taxon>fabids</taxon>
        <taxon>Fabales</taxon>
        <taxon>Fabaceae</taxon>
        <taxon>Caesalpinioideae</taxon>
        <taxon>Cassia clade</taxon>
        <taxon>Senna</taxon>
    </lineage>
</organism>
<reference evidence="1" key="1">
    <citation type="submission" date="2020-09" db="EMBL/GenBank/DDBJ databases">
        <title>Genome-Enabled Discovery of Anthraquinone Biosynthesis in Senna tora.</title>
        <authorList>
            <person name="Kang S.-H."/>
            <person name="Pandey R.P."/>
            <person name="Lee C.-M."/>
            <person name="Sim J.-S."/>
            <person name="Jeong J.-T."/>
            <person name="Choi B.-S."/>
            <person name="Jung M."/>
            <person name="Ginzburg D."/>
            <person name="Zhao K."/>
            <person name="Won S.Y."/>
            <person name="Oh T.-J."/>
            <person name="Yu Y."/>
            <person name="Kim N.-H."/>
            <person name="Lee O.R."/>
            <person name="Lee T.-H."/>
            <person name="Bashyal P."/>
            <person name="Kim T.-S."/>
            <person name="Lee W.-H."/>
            <person name="Kawkins C."/>
            <person name="Kim C.-K."/>
            <person name="Kim J.S."/>
            <person name="Ahn B.O."/>
            <person name="Rhee S.Y."/>
            <person name="Sohng J.K."/>
        </authorList>
    </citation>
    <scope>NUCLEOTIDE SEQUENCE</scope>
    <source>
        <tissue evidence="1">Leaf</tissue>
    </source>
</reference>
<evidence type="ECO:0000313" key="2">
    <source>
        <dbReference type="Proteomes" id="UP000634136"/>
    </source>
</evidence>
<name>A0A834W7D2_9FABA</name>
<accession>A0A834W7D2</accession>
<comment type="caution">
    <text evidence="1">The sequence shown here is derived from an EMBL/GenBank/DDBJ whole genome shotgun (WGS) entry which is preliminary data.</text>
</comment>
<proteinExistence type="predicted"/>